<evidence type="ECO:0000313" key="2">
    <source>
        <dbReference type="EMBL" id="QDZ01446.1"/>
    </source>
</evidence>
<dbReference type="KEGG" id="niy:FQ775_14250"/>
<name>A0A5B8L0M2_9HYPH</name>
<dbReference type="Pfam" id="PF12680">
    <property type="entry name" value="SnoaL_2"/>
    <property type="match status" value="1"/>
</dbReference>
<feature type="domain" description="SnoaL-like" evidence="1">
    <location>
        <begin position="9"/>
        <end position="110"/>
    </location>
</feature>
<evidence type="ECO:0000259" key="1">
    <source>
        <dbReference type="Pfam" id="PF12680"/>
    </source>
</evidence>
<dbReference type="EMBL" id="CP042301">
    <property type="protein sequence ID" value="QDZ01446.1"/>
    <property type="molecule type" value="Genomic_DNA"/>
</dbReference>
<sequence>MAELRNIANAYIAAWNAVDPAERATRIAAAFTETASYRDPLMAGDGHDGIAALIAGVQERFPGFRFTLKGEPDGFAEMIRFSWSLGPDGEEAPVEGTDICVIEDGRLARVTGFLDKVPAQQA</sequence>
<reference evidence="2" key="1">
    <citation type="submission" date="2020-04" db="EMBL/GenBank/DDBJ databases">
        <title>Nitratireductor sp. nov. isolated from mangrove soil.</title>
        <authorList>
            <person name="Ye Y."/>
        </authorList>
    </citation>
    <scope>NUCLEOTIDE SEQUENCE</scope>
    <source>
        <strain evidence="2">SY7</strain>
    </source>
</reference>
<dbReference type="SUPFAM" id="SSF54427">
    <property type="entry name" value="NTF2-like"/>
    <property type="match status" value="1"/>
</dbReference>
<keyword evidence="3" id="KW-1185">Reference proteome</keyword>
<evidence type="ECO:0000313" key="3">
    <source>
        <dbReference type="Proteomes" id="UP000321389"/>
    </source>
</evidence>
<dbReference type="Proteomes" id="UP000321389">
    <property type="component" value="Chromosome"/>
</dbReference>
<organism evidence="2 3">
    <name type="scientific">Nitratireductor mangrovi</name>
    <dbReference type="NCBI Taxonomy" id="2599600"/>
    <lineage>
        <taxon>Bacteria</taxon>
        <taxon>Pseudomonadati</taxon>
        <taxon>Pseudomonadota</taxon>
        <taxon>Alphaproteobacteria</taxon>
        <taxon>Hyphomicrobiales</taxon>
        <taxon>Phyllobacteriaceae</taxon>
        <taxon>Nitratireductor</taxon>
    </lineage>
</organism>
<dbReference type="AlphaFoldDB" id="A0A5B8L0M2"/>
<dbReference type="RefSeq" id="WP_146300091.1">
    <property type="nucleotide sequence ID" value="NZ_CP042301.2"/>
</dbReference>
<dbReference type="InterPro" id="IPR037401">
    <property type="entry name" value="SnoaL-like"/>
</dbReference>
<dbReference type="Gene3D" id="3.10.450.50">
    <property type="match status" value="1"/>
</dbReference>
<protein>
    <submittedName>
        <fullName evidence="2">Nuclear transport factor 2 family protein</fullName>
    </submittedName>
</protein>
<accession>A0A5B8L0M2</accession>
<gene>
    <name evidence="2" type="ORF">FQ775_14250</name>
</gene>
<dbReference type="OrthoDB" id="9808719at2"/>
<proteinExistence type="predicted"/>
<dbReference type="InterPro" id="IPR032710">
    <property type="entry name" value="NTF2-like_dom_sf"/>
</dbReference>